<feature type="compositionally biased region" description="Basic and acidic residues" evidence="1">
    <location>
        <begin position="814"/>
        <end position="825"/>
    </location>
</feature>
<feature type="compositionally biased region" description="Low complexity" evidence="1">
    <location>
        <begin position="157"/>
        <end position="187"/>
    </location>
</feature>
<feature type="compositionally biased region" description="Low complexity" evidence="1">
    <location>
        <begin position="1412"/>
        <end position="1421"/>
    </location>
</feature>
<feature type="compositionally biased region" description="Polar residues" evidence="1">
    <location>
        <begin position="1597"/>
        <end position="1619"/>
    </location>
</feature>
<feature type="compositionally biased region" description="Polar residues" evidence="1">
    <location>
        <begin position="889"/>
        <end position="903"/>
    </location>
</feature>
<dbReference type="VEuPathDB" id="FungiDB:SMAC_09557"/>
<dbReference type="InterPro" id="IPR058525">
    <property type="entry name" value="DUF8212"/>
</dbReference>
<feature type="compositionally biased region" description="Pro residues" evidence="1">
    <location>
        <begin position="1085"/>
        <end position="1103"/>
    </location>
</feature>
<dbReference type="eggNOG" id="ENOG502T4C8">
    <property type="taxonomic scope" value="Eukaryota"/>
</dbReference>
<dbReference type="InterPro" id="IPR010730">
    <property type="entry name" value="HET"/>
</dbReference>
<feature type="region of interest" description="Disordered" evidence="1">
    <location>
        <begin position="662"/>
        <end position="1152"/>
    </location>
</feature>
<dbReference type="InParanoid" id="F7WC77"/>
<feature type="compositionally biased region" description="Polar residues" evidence="1">
    <location>
        <begin position="1354"/>
        <end position="1382"/>
    </location>
</feature>
<feature type="region of interest" description="Disordered" evidence="1">
    <location>
        <begin position="1257"/>
        <end position="1444"/>
    </location>
</feature>
<sequence length="1683" mass="184669">MRLINTTTLTLQSFMLPAPQLPSYAILSHTWYPSPDDEVTFQDFTLLPRHELEKKKGYAKIKQTCQRAKKSGIKWAWVDTCCIDKTSSAELMEAINSMWEWYKGATVCFAFLEDLEPVPGTEGGSGTGRSRIGLGLPLQAGHGQNGHGRSEKRLSVSDDGGSNDGSNVSAATGSGAGTGSTTSSPSSSLYIQAERMEHLSHEEKVRRFGACRWFTRGWTLQELIAPLQMGFYNSKWEFVGEKSALKHVLAEITQISESVLENSALLPTIPVAQRMSWASSRVTTRPEDMTYCLLGIFDVQIPFLYGEGEKAFIRLQEEIVKETNDFSLFAWKSGKGSGIQHQKHWGILAPSPKEFAECGDIEIWGNPLYNAECYVTGKGLRFTPAPGGGGLLRSSSSRFKNTEGTYILDLGCYHKSEKGMAIGVFLQQHGSDLYCRVMPESLPTWPTGPGQQPMLRKSRVFYIPKAVSPVASTMLGSSHRWAFNLSQVFAAMADIKYLPQQSQFQPEESWDSERRLFLSQGSRNFQCCAVFVTTRTDGLGALRILVWCQLHFVYGTDGGAQASVKVEFDPPSEGNTDGDGYVKCNSRVVTEAYEGQPVFKVEVEATTSKFRALPTIMSFRGTDASMNKMARAHQMKHHEKIAAAAQGRERYFNSAAASMSSTMVGSLETPGDDLEASEEAVQGSHQGGPNSPKQQRRIELEEQERIRKELDKQKSANKARIARDKKKAKELADIQARKKKGLPLVDVHPSQDTISRFIRKGDGNTAPKRDSSGNVKGKSSEEPIRTVYPERDSSNKNIPGERDEVVGSPRKRPRLDEDSPPKRQDAVTIPDKGNTELVEDKSKKQRPRNTPEHASDNGQPRPGDENNMAATSHNTPQGEDKRGEVPPNKANSQSKSQERTTTITDKENMPRVEGKTESTSQRSSQLRRAGKEGSQSNGRTSSRAISSMNRIQTPEEVVMVPLPKPTRLQPDRHLEDMGLSRSRANKEILRPKEQEVPPPKPAPARKVIKPLPTGMRPRSHLGETDGNRSTPPKPTKETVSAQGYQEPELANKEKQPQVPKENSQLKPRESTPKPSVVHSAVGPCKPIPSPQPHPSPMPPPRPPVSARQPSHVSRPNPPVPQQPAGAPANTPKMPNIGKPAVTSSDTPPSSTQLFVMSHLDDLLPSPSQELRELEGGAQPTPISRPPVFKTFSNKQPQIPATFSKSPVASGPRRFVRQTSHVQIAPPRPRMQEVKPVEDDFFSFLSTQDLLFSSQDIRELESDTPCKVNNRTERFEPPSKQPPKKASSSPSLITNKGHRLSGTASATPAPNAVSGPASGKLAERVPTPSKQSSMDLVASNHQATSTASKARPASIPSSTTRGPKTISDSTSENQAERISNASIPSPRLRASATSTPKLSPVIGGQEQAKISNPSLPTASGATPPAPKPAPPARSPSPQRFFGSSGVGIQILLAMAESEKTFKEDEERRQEKARRERLIKERCKRVAEQRAKKAAEEKRKKADEERAKVMERLRRQGEEIAQLKIPSARRADSPAAGAVPAQRPLTQAKQMPGQSIKHLIPSISKVKRPPGEWMPAQRRSIAKPVVQANHPQQLPPPNSNVQDRAQHPPQQAPQVTKTSTAPKPKSSIAGQNQIQQTMEVVPTSSQETDYEDGDLDGLGELGMGLTQFLGPDKDLSWLDDDDDDF</sequence>
<evidence type="ECO:0000313" key="5">
    <source>
        <dbReference type="Proteomes" id="UP000001881"/>
    </source>
</evidence>
<comment type="caution">
    <text evidence="4">The sequence shown here is derived from an EMBL/GenBank/DDBJ whole genome shotgun (WGS) entry which is preliminary data.</text>
</comment>
<feature type="compositionally biased region" description="Polar residues" evidence="1">
    <location>
        <begin position="1141"/>
        <end position="1152"/>
    </location>
</feature>
<feature type="compositionally biased region" description="Polar residues" evidence="1">
    <location>
        <begin position="868"/>
        <end position="877"/>
    </location>
</feature>
<feature type="compositionally biased region" description="Basic and acidic residues" evidence="1">
    <location>
        <begin position="969"/>
        <end position="995"/>
    </location>
</feature>
<evidence type="ECO:0000256" key="1">
    <source>
        <dbReference type="SAM" id="MobiDB-lite"/>
    </source>
</evidence>
<proteinExistence type="predicted"/>
<feature type="region of interest" description="Disordered" evidence="1">
    <location>
        <begin position="1455"/>
        <end position="1474"/>
    </location>
</feature>
<dbReference type="PANTHER" id="PTHR10622:SF12">
    <property type="entry name" value="HET DOMAIN-CONTAINING PROTEIN"/>
    <property type="match status" value="1"/>
</dbReference>
<keyword evidence="5" id="KW-1185">Reference proteome</keyword>
<evidence type="ECO:0000259" key="3">
    <source>
        <dbReference type="Pfam" id="PF26640"/>
    </source>
</evidence>
<dbReference type="Pfam" id="PF06985">
    <property type="entry name" value="HET"/>
    <property type="match status" value="1"/>
</dbReference>
<dbReference type="Pfam" id="PF26640">
    <property type="entry name" value="DUF8212"/>
    <property type="match status" value="1"/>
</dbReference>
<dbReference type="HOGENOM" id="CLU_241409_0_0_1"/>
<feature type="compositionally biased region" description="Polar residues" evidence="1">
    <location>
        <begin position="1327"/>
        <end position="1347"/>
    </location>
</feature>
<evidence type="ECO:0000259" key="2">
    <source>
        <dbReference type="Pfam" id="PF06985"/>
    </source>
</evidence>
<dbReference type="Proteomes" id="UP000001881">
    <property type="component" value="Unassembled WGS sequence"/>
</dbReference>
<feature type="domain" description="DUF8212" evidence="3">
    <location>
        <begin position="310"/>
        <end position="335"/>
    </location>
</feature>
<dbReference type="PANTHER" id="PTHR10622">
    <property type="entry name" value="HET DOMAIN-CONTAINING PROTEIN"/>
    <property type="match status" value="1"/>
</dbReference>
<accession>F7WC77</accession>
<feature type="compositionally biased region" description="Acidic residues" evidence="1">
    <location>
        <begin position="1646"/>
        <end position="1655"/>
    </location>
</feature>
<name>F7WC77_SORMK</name>
<feature type="compositionally biased region" description="Basic and acidic residues" evidence="1">
    <location>
        <begin position="759"/>
        <end position="771"/>
    </location>
</feature>
<dbReference type="EMBL" id="CABT02000100">
    <property type="protein sequence ID" value="CCC14559.1"/>
    <property type="molecule type" value="Genomic_DNA"/>
</dbReference>
<feature type="compositionally biased region" description="Basic and acidic residues" evidence="1">
    <location>
        <begin position="696"/>
        <end position="714"/>
    </location>
</feature>
<feature type="compositionally biased region" description="Polar residues" evidence="1">
    <location>
        <begin position="917"/>
        <end position="926"/>
    </location>
</feature>
<dbReference type="OrthoDB" id="20872at2759"/>
<gene>
    <name evidence="4" type="ORF">SMAC_09557</name>
</gene>
<feature type="region of interest" description="Disordered" evidence="1">
    <location>
        <begin position="119"/>
        <end position="187"/>
    </location>
</feature>
<reference evidence="4 5" key="1">
    <citation type="journal article" date="2010" name="PLoS Genet.">
        <title>De novo assembly of a 40 Mb eukaryotic genome from short sequence reads: Sordaria macrospora, a model organism for fungal morphogenesis.</title>
        <authorList>
            <person name="Nowrousian M."/>
            <person name="Stajich J."/>
            <person name="Chu M."/>
            <person name="Engh I."/>
            <person name="Espagne E."/>
            <person name="Halliday K."/>
            <person name="Kamerewerd J."/>
            <person name="Kempken F."/>
            <person name="Knab B."/>
            <person name="Kuo H.C."/>
            <person name="Osiewacz H.D."/>
            <person name="Poeggeler S."/>
            <person name="Read N."/>
            <person name="Seiler S."/>
            <person name="Smith K."/>
            <person name="Zickler D."/>
            <person name="Kueck U."/>
            <person name="Freitag M."/>
        </authorList>
    </citation>
    <scope>NUCLEOTIDE SEQUENCE [LARGE SCALE GENOMIC DNA]</scope>
    <source>
        <strain evidence="5">ATCC MYA-333 / DSM 997 / K(L3346) / K-hell</strain>
        <tissue evidence="4">Mycelium</tissue>
    </source>
</reference>
<dbReference type="OMA" id="ESWDSER"/>
<feature type="compositionally biased region" description="Pro residues" evidence="1">
    <location>
        <begin position="1422"/>
        <end position="1433"/>
    </location>
</feature>
<feature type="compositionally biased region" description="Polar residues" evidence="1">
    <location>
        <begin position="1626"/>
        <end position="1645"/>
    </location>
</feature>
<evidence type="ECO:0000313" key="4">
    <source>
        <dbReference type="EMBL" id="CCC14559.1"/>
    </source>
</evidence>
<feature type="compositionally biased region" description="Basic and acidic residues" evidence="1">
    <location>
        <begin position="778"/>
        <end position="805"/>
    </location>
</feature>
<feature type="compositionally biased region" description="Polar residues" evidence="1">
    <location>
        <begin position="683"/>
        <end position="692"/>
    </location>
</feature>
<feature type="compositionally biased region" description="Basic and acidic residues" evidence="1">
    <location>
        <begin position="727"/>
        <end position="736"/>
    </location>
</feature>
<organism evidence="4 5">
    <name type="scientific">Sordaria macrospora (strain ATCC MYA-333 / DSM 997 / K(L3346) / K-hell)</name>
    <dbReference type="NCBI Taxonomy" id="771870"/>
    <lineage>
        <taxon>Eukaryota</taxon>
        <taxon>Fungi</taxon>
        <taxon>Dikarya</taxon>
        <taxon>Ascomycota</taxon>
        <taxon>Pezizomycotina</taxon>
        <taxon>Sordariomycetes</taxon>
        <taxon>Sordariomycetidae</taxon>
        <taxon>Sordariales</taxon>
        <taxon>Sordariaceae</taxon>
        <taxon>Sordaria</taxon>
    </lineage>
</organism>
<feature type="compositionally biased region" description="Basic and acidic residues" evidence="1">
    <location>
        <begin position="1482"/>
        <end position="1516"/>
    </location>
</feature>
<feature type="compositionally biased region" description="Basic and acidic residues" evidence="1">
    <location>
        <begin position="904"/>
        <end position="916"/>
    </location>
</feature>
<feature type="domain" description="Heterokaryon incompatibility" evidence="2">
    <location>
        <begin position="24"/>
        <end position="222"/>
    </location>
</feature>
<feature type="compositionally biased region" description="Polar residues" evidence="1">
    <location>
        <begin position="933"/>
        <end position="952"/>
    </location>
</feature>
<protein>
    <submittedName>
        <fullName evidence="4">WGS project CABT00000000 data, contig 2.100</fullName>
    </submittedName>
</protein>
<feature type="region of interest" description="Disordered" evidence="1">
    <location>
        <begin position="1482"/>
        <end position="1661"/>
    </location>
</feature>
<feature type="compositionally biased region" description="Polar residues" evidence="1">
    <location>
        <begin position="1542"/>
        <end position="1551"/>
    </location>
</feature>